<name>A0A1H3D9V9_9RHOB</name>
<feature type="compositionally biased region" description="Low complexity" evidence="1">
    <location>
        <begin position="110"/>
        <end position="122"/>
    </location>
</feature>
<dbReference type="AlphaFoldDB" id="A0A1H3D9V9"/>
<dbReference type="OrthoDB" id="7671393at2"/>
<evidence type="ECO:0000259" key="2">
    <source>
        <dbReference type="Pfam" id="PF01471"/>
    </source>
</evidence>
<sequence>MPINMTISIRSAVGAGARAVNAPADVKAVQNQLNGHMGPSRTKLVVDGKIGPKTIGTIKDFQKAAAGLRSPDGRVDPRGKTEGALNDPGSSSKFARMSVAPATPTPGSKPPAGSKGGLPPSATATEKKGYENLVAAIQRLPNPNPAQELLDVLIADYFPTIKPMIATAQSGADAMKLAQGFQALRGLGMSAKEAAELSSQFLKYQRVGVYIKFMDDLAGGASKLAKSLKAIGKGAVILAVVVTAVEVADHWNKGRYGAAGGEVYKLGMGLAIPWAGLLDAVQTMVESLMPSLKHNRFFEGMFMMLKAMNPLAAGAVAVDSVISVIQVTITSYKSGRLDMAGLDALADRMRKSPLQVFTKVGDGLGDWIYDTFMAD</sequence>
<gene>
    <name evidence="3" type="ORF">SAMN04488001_0076</name>
</gene>
<organism evidence="3 4">
    <name type="scientific">Litoreibacter albidus</name>
    <dbReference type="NCBI Taxonomy" id="670155"/>
    <lineage>
        <taxon>Bacteria</taxon>
        <taxon>Pseudomonadati</taxon>
        <taxon>Pseudomonadota</taxon>
        <taxon>Alphaproteobacteria</taxon>
        <taxon>Rhodobacterales</taxon>
        <taxon>Roseobacteraceae</taxon>
        <taxon>Litoreibacter</taxon>
    </lineage>
</organism>
<dbReference type="Gene3D" id="1.10.101.10">
    <property type="entry name" value="PGBD-like superfamily/PGBD"/>
    <property type="match status" value="1"/>
</dbReference>
<evidence type="ECO:0000313" key="3">
    <source>
        <dbReference type="EMBL" id="SDX63137.1"/>
    </source>
</evidence>
<dbReference type="EMBL" id="FNOI01000010">
    <property type="protein sequence ID" value="SDX63137.1"/>
    <property type="molecule type" value="Genomic_DNA"/>
</dbReference>
<feature type="domain" description="Peptidoglycan binding-like" evidence="2">
    <location>
        <begin position="24"/>
        <end position="77"/>
    </location>
</feature>
<feature type="compositionally biased region" description="Basic and acidic residues" evidence="1">
    <location>
        <begin position="71"/>
        <end position="81"/>
    </location>
</feature>
<dbReference type="RefSeq" id="WP_089948884.1">
    <property type="nucleotide sequence ID" value="NZ_JBHOGC010000010.1"/>
</dbReference>
<keyword evidence="4" id="KW-1185">Reference proteome</keyword>
<accession>A0A1H3D9V9</accession>
<dbReference type="InterPro" id="IPR036366">
    <property type="entry name" value="PGBDSf"/>
</dbReference>
<dbReference type="Proteomes" id="UP000199441">
    <property type="component" value="Unassembled WGS sequence"/>
</dbReference>
<reference evidence="4" key="1">
    <citation type="submission" date="2016-10" db="EMBL/GenBank/DDBJ databases">
        <authorList>
            <person name="Varghese N."/>
            <person name="Submissions S."/>
        </authorList>
    </citation>
    <scope>NUCLEOTIDE SEQUENCE [LARGE SCALE GENOMIC DNA]</scope>
    <source>
        <strain evidence="4">DSM 26922</strain>
    </source>
</reference>
<dbReference type="InterPro" id="IPR002477">
    <property type="entry name" value="Peptidoglycan-bd-like"/>
</dbReference>
<proteinExistence type="predicted"/>
<dbReference type="STRING" id="670155.SAMN04488001_0076"/>
<evidence type="ECO:0000256" key="1">
    <source>
        <dbReference type="SAM" id="MobiDB-lite"/>
    </source>
</evidence>
<protein>
    <submittedName>
        <fullName evidence="3">Putative peptidoglycan binding domain-containing protein</fullName>
    </submittedName>
</protein>
<feature type="region of interest" description="Disordered" evidence="1">
    <location>
        <begin position="65"/>
        <end position="124"/>
    </location>
</feature>
<evidence type="ECO:0000313" key="4">
    <source>
        <dbReference type="Proteomes" id="UP000199441"/>
    </source>
</evidence>
<dbReference type="Pfam" id="PF01471">
    <property type="entry name" value="PG_binding_1"/>
    <property type="match status" value="1"/>
</dbReference>